<dbReference type="HOGENOM" id="CLU_2217544_0_0_11"/>
<keyword evidence="2" id="KW-1185">Reference proteome</keyword>
<name>D7BMV7_ARCHD</name>
<accession>D7BMV7</accession>
<dbReference type="AlphaFoldDB" id="D7BMV7"/>
<dbReference type="EMBL" id="CP002045">
    <property type="protein sequence ID" value="ADH92256.1"/>
    <property type="molecule type" value="Genomic_DNA"/>
</dbReference>
<organism evidence="1 2">
    <name type="scientific">Arcanobacterium haemolyticum (strain ATCC 9345 / DSM 20595 / CCM 5947 / CCUG 17215 / LMG 16163 / NBRC 15585 / NCTC 8452 / 11018)</name>
    <dbReference type="NCBI Taxonomy" id="644284"/>
    <lineage>
        <taxon>Bacteria</taxon>
        <taxon>Bacillati</taxon>
        <taxon>Actinomycetota</taxon>
        <taxon>Actinomycetes</taxon>
        <taxon>Actinomycetales</taxon>
        <taxon>Actinomycetaceae</taxon>
        <taxon>Arcanobacterium</taxon>
    </lineage>
</organism>
<evidence type="ECO:0000313" key="2">
    <source>
        <dbReference type="Proteomes" id="UP000000376"/>
    </source>
</evidence>
<dbReference type="Proteomes" id="UP000000376">
    <property type="component" value="Chromosome"/>
</dbReference>
<dbReference type="KEGG" id="ahe:Arch_0513"/>
<reference evidence="1 2" key="1">
    <citation type="journal article" date="2010" name="Stand. Genomic Sci.">
        <title>Complete genome sequence of Arcanobacterium haemolyticum type strain (11018).</title>
        <authorList>
            <person name="Yasawong M."/>
            <person name="Teshima H."/>
            <person name="Lapidus A."/>
            <person name="Nolan M."/>
            <person name="Lucas S."/>
            <person name="Glavina Del Rio T."/>
            <person name="Tice H."/>
            <person name="Cheng J."/>
            <person name="Bruce D."/>
            <person name="Detter C."/>
            <person name="Tapia R."/>
            <person name="Han C."/>
            <person name="Goodwin L."/>
            <person name="Pitluck S."/>
            <person name="Liolios K."/>
            <person name="Ivanova N."/>
            <person name="Mavromatis K."/>
            <person name="Mikhailova N."/>
            <person name="Pati A."/>
            <person name="Chen A."/>
            <person name="Palaniappan K."/>
            <person name="Land M."/>
            <person name="Hauser L."/>
            <person name="Chang Y."/>
            <person name="Jeffries C."/>
            <person name="Rohde M."/>
            <person name="Sikorski J."/>
            <person name="Pukall R."/>
            <person name="Goker M."/>
            <person name="Woyke T."/>
            <person name="Bristow J."/>
            <person name="Eisen J."/>
            <person name="Markowitz V."/>
            <person name="Hugenholtz P."/>
            <person name="Kyrpides N."/>
            <person name="Klenk H."/>
        </authorList>
    </citation>
    <scope>NUCLEOTIDE SEQUENCE [LARGE SCALE GENOMIC DNA]</scope>
    <source>
        <strain evidence="2">ATCC 9345 / DSM 20595 / CCUG 17215 / LMG 16163 / NBRC 15585 / NCTC 8452 / 11018</strain>
    </source>
</reference>
<sequence length="106" mass="11755">MDQMVLKTQQWLNTTYKTKTGFGSREWSNRMGHAHASRIVGRTESAKPIRAVTCMALSKEPCGYLHSHFDTNLVWGQLCSVGGVFSSLVGTKVWALSHCEITPKLG</sequence>
<evidence type="ECO:0000313" key="1">
    <source>
        <dbReference type="EMBL" id="ADH92256.1"/>
    </source>
</evidence>
<proteinExistence type="predicted"/>
<protein>
    <submittedName>
        <fullName evidence="1">Uncharacterized protein</fullName>
    </submittedName>
</protein>
<gene>
    <name evidence="1" type="ordered locus">Arch_0513</name>
</gene>